<organism evidence="1 2">
    <name type="scientific">Suillus plorans</name>
    <dbReference type="NCBI Taxonomy" id="116603"/>
    <lineage>
        <taxon>Eukaryota</taxon>
        <taxon>Fungi</taxon>
        <taxon>Dikarya</taxon>
        <taxon>Basidiomycota</taxon>
        <taxon>Agaricomycotina</taxon>
        <taxon>Agaricomycetes</taxon>
        <taxon>Agaricomycetidae</taxon>
        <taxon>Boletales</taxon>
        <taxon>Suillineae</taxon>
        <taxon>Suillaceae</taxon>
        <taxon>Suillus</taxon>
    </lineage>
</organism>
<keyword evidence="2" id="KW-1185">Reference proteome</keyword>
<comment type="caution">
    <text evidence="1">The sequence shown here is derived from an EMBL/GenBank/DDBJ whole genome shotgun (WGS) entry which is preliminary data.</text>
</comment>
<dbReference type="EMBL" id="JABBWE010000003">
    <property type="protein sequence ID" value="KAG1805114.1"/>
    <property type="molecule type" value="Genomic_DNA"/>
</dbReference>
<protein>
    <recommendedName>
        <fullName evidence="3">Reverse transcriptase/retrotransposon-derived protein RNase H-like domain-containing protein</fullName>
    </recommendedName>
</protein>
<sequence>LPHLADHTRILTPLTTKSSEVEWPGWSNKHQTAFDAIKCLVVSRDCLTTIDHDNLGKNKIFVTCDASDWRTGAM</sequence>
<dbReference type="RefSeq" id="XP_041166729.1">
    <property type="nucleotide sequence ID" value="XM_041296223.1"/>
</dbReference>
<feature type="non-terminal residue" evidence="1">
    <location>
        <position position="1"/>
    </location>
</feature>
<proteinExistence type="predicted"/>
<dbReference type="AlphaFoldDB" id="A0A9P7DWV3"/>
<accession>A0A9P7DWV3</accession>
<name>A0A9P7DWV3_9AGAM</name>
<dbReference type="OrthoDB" id="3201810at2759"/>
<evidence type="ECO:0000313" key="2">
    <source>
        <dbReference type="Proteomes" id="UP000719766"/>
    </source>
</evidence>
<reference evidence="1" key="1">
    <citation type="journal article" date="2020" name="New Phytol.">
        <title>Comparative genomics reveals dynamic genome evolution in host specialist ectomycorrhizal fungi.</title>
        <authorList>
            <person name="Lofgren L.A."/>
            <person name="Nguyen N.H."/>
            <person name="Vilgalys R."/>
            <person name="Ruytinx J."/>
            <person name="Liao H.L."/>
            <person name="Branco S."/>
            <person name="Kuo A."/>
            <person name="LaButti K."/>
            <person name="Lipzen A."/>
            <person name="Andreopoulos W."/>
            <person name="Pangilinan J."/>
            <person name="Riley R."/>
            <person name="Hundley H."/>
            <person name="Na H."/>
            <person name="Barry K."/>
            <person name="Grigoriev I.V."/>
            <person name="Stajich J.E."/>
            <person name="Kennedy P.G."/>
        </authorList>
    </citation>
    <scope>NUCLEOTIDE SEQUENCE</scope>
    <source>
        <strain evidence="1">S12</strain>
    </source>
</reference>
<evidence type="ECO:0000313" key="1">
    <source>
        <dbReference type="EMBL" id="KAG1805114.1"/>
    </source>
</evidence>
<gene>
    <name evidence="1" type="ORF">HD556DRAFT_1193004</name>
</gene>
<dbReference type="GeneID" id="64589987"/>
<dbReference type="Proteomes" id="UP000719766">
    <property type="component" value="Unassembled WGS sequence"/>
</dbReference>
<feature type="non-terminal residue" evidence="1">
    <location>
        <position position="74"/>
    </location>
</feature>
<evidence type="ECO:0008006" key="3">
    <source>
        <dbReference type="Google" id="ProtNLM"/>
    </source>
</evidence>